<dbReference type="SUPFAM" id="SSF50156">
    <property type="entry name" value="PDZ domain-like"/>
    <property type="match status" value="1"/>
</dbReference>
<evidence type="ECO:0000256" key="4">
    <source>
        <dbReference type="ARBA" id="ARBA00022825"/>
    </source>
</evidence>
<dbReference type="PROSITE" id="PS50106">
    <property type="entry name" value="PDZ"/>
    <property type="match status" value="1"/>
</dbReference>
<keyword evidence="9" id="KW-1185">Reference proteome</keyword>
<dbReference type="KEGG" id="chya:V22_38230"/>
<feature type="domain" description="PDZ" evidence="7">
    <location>
        <begin position="232"/>
        <end position="301"/>
    </location>
</feature>
<dbReference type="GO" id="GO:0008236">
    <property type="term" value="F:serine-type peptidase activity"/>
    <property type="evidence" value="ECO:0007669"/>
    <property type="project" value="UniProtKB-KW"/>
</dbReference>
<protein>
    <submittedName>
        <fullName evidence="8">Putative CtpA-like serine protease</fullName>
        <ecNumber evidence="8">3.4.21.-</ecNumber>
    </submittedName>
</protein>
<feature type="chain" id="PRO_5022126174" evidence="6">
    <location>
        <begin position="31"/>
        <end position="547"/>
    </location>
</feature>
<dbReference type="RefSeq" id="WP_145265730.1">
    <property type="nucleotide sequence ID" value="NZ_CP036316.1"/>
</dbReference>
<keyword evidence="4 5" id="KW-0720">Serine protease</keyword>
<organism evidence="8 9">
    <name type="scientific">Calycomorphotria hydatis</name>
    <dbReference type="NCBI Taxonomy" id="2528027"/>
    <lineage>
        <taxon>Bacteria</taxon>
        <taxon>Pseudomonadati</taxon>
        <taxon>Planctomycetota</taxon>
        <taxon>Planctomycetia</taxon>
        <taxon>Planctomycetales</taxon>
        <taxon>Planctomycetaceae</taxon>
        <taxon>Calycomorphotria</taxon>
    </lineage>
</organism>
<keyword evidence="6" id="KW-0732">Signal</keyword>
<dbReference type="EMBL" id="CP036316">
    <property type="protein sequence ID" value="QDT66553.1"/>
    <property type="molecule type" value="Genomic_DNA"/>
</dbReference>
<dbReference type="CDD" id="cd07560">
    <property type="entry name" value="Peptidase_S41_CPP"/>
    <property type="match status" value="1"/>
</dbReference>
<dbReference type="InterPro" id="IPR004447">
    <property type="entry name" value="Peptidase_S41A"/>
</dbReference>
<evidence type="ECO:0000313" key="9">
    <source>
        <dbReference type="Proteomes" id="UP000319976"/>
    </source>
</evidence>
<evidence type="ECO:0000256" key="3">
    <source>
        <dbReference type="ARBA" id="ARBA00022801"/>
    </source>
</evidence>
<dbReference type="PANTHER" id="PTHR32060">
    <property type="entry name" value="TAIL-SPECIFIC PROTEASE"/>
    <property type="match status" value="1"/>
</dbReference>
<dbReference type="GO" id="GO:0007165">
    <property type="term" value="P:signal transduction"/>
    <property type="evidence" value="ECO:0007669"/>
    <property type="project" value="TreeGrafter"/>
</dbReference>
<dbReference type="Gene3D" id="2.30.42.10">
    <property type="match status" value="1"/>
</dbReference>
<dbReference type="PANTHER" id="PTHR32060:SF30">
    <property type="entry name" value="CARBOXY-TERMINAL PROCESSING PROTEASE CTPA"/>
    <property type="match status" value="1"/>
</dbReference>
<dbReference type="SUPFAM" id="SSF52096">
    <property type="entry name" value="ClpP/crotonase"/>
    <property type="match status" value="1"/>
</dbReference>
<name>A0A517TDV2_9PLAN</name>
<dbReference type="Pfam" id="PF03572">
    <property type="entry name" value="Peptidase_S41"/>
    <property type="match status" value="1"/>
</dbReference>
<sequence length="547" mass="60552" precursor="true">MFSCRLQAAYLVIAFLCLGFLNGNSTPALAQNTVSQISDASSAIETGFELERSRQWIHAIEHYEDSLEEFPGNKKIEYGLRRSKIHFGIDRRYADASFDANLLTLDSAQAQELYDDVLGQIRSHYVDQVNVTSFVAHGTESLYLALANEKFVRKNLSNVPYDRVRQFRNVLRENYWNKPVASTNSSRGSVQEVAKLARRSIGLSETATTMEYLFGGCNSLDDYSNYLTPDRLNDLYGNIEGEFVGLGIEMKAEPGRGMKLVEVIPDSPAQQGGMRRGDFIVEVDNIDCRNLTTDEAARLLRGRSGSSVQIGLEDLSGNVRHNNFVRRAVHVKSIPVAKIIDPENGVGYIRMTGFQKTSAQELDAALSSLERQGMKALIWDLSGNPGGLLTAAVEVLDRFIDNGVLVSTKGRTFDQNWTYSAHSTGTRRNLEVALIVDEDSASASEIVAGAFRDHQRGMIVGRQTYGKWSVQSILPVRGQTGLRLTTAKFYSPKGHTLGKIGVKPDVVVDKVERQDVAFRGGIADDPANSEEVRTAREALLSHLFAKR</sequence>
<dbReference type="EC" id="3.4.21.-" evidence="8"/>
<reference evidence="8 9" key="1">
    <citation type="submission" date="2019-02" db="EMBL/GenBank/DDBJ databases">
        <title>Deep-cultivation of Planctomycetes and their phenomic and genomic characterization uncovers novel biology.</title>
        <authorList>
            <person name="Wiegand S."/>
            <person name="Jogler M."/>
            <person name="Boedeker C."/>
            <person name="Pinto D."/>
            <person name="Vollmers J."/>
            <person name="Rivas-Marin E."/>
            <person name="Kohn T."/>
            <person name="Peeters S.H."/>
            <person name="Heuer A."/>
            <person name="Rast P."/>
            <person name="Oberbeckmann S."/>
            <person name="Bunk B."/>
            <person name="Jeske O."/>
            <person name="Meyerdierks A."/>
            <person name="Storesund J.E."/>
            <person name="Kallscheuer N."/>
            <person name="Luecker S."/>
            <person name="Lage O.M."/>
            <person name="Pohl T."/>
            <person name="Merkel B.J."/>
            <person name="Hornburger P."/>
            <person name="Mueller R.-W."/>
            <person name="Bruemmer F."/>
            <person name="Labrenz M."/>
            <person name="Spormann A.M."/>
            <person name="Op den Camp H."/>
            <person name="Overmann J."/>
            <person name="Amann R."/>
            <person name="Jetten M.S.M."/>
            <person name="Mascher T."/>
            <person name="Medema M.H."/>
            <person name="Devos D.P."/>
            <person name="Kaster A.-K."/>
            <person name="Ovreas L."/>
            <person name="Rohde M."/>
            <person name="Galperin M.Y."/>
            <person name="Jogler C."/>
        </authorList>
    </citation>
    <scope>NUCLEOTIDE SEQUENCE [LARGE SCALE GENOMIC DNA]</scope>
    <source>
        <strain evidence="8 9">V22</strain>
    </source>
</reference>
<dbReference type="NCBIfam" id="TIGR00225">
    <property type="entry name" value="prc"/>
    <property type="match status" value="1"/>
</dbReference>
<gene>
    <name evidence="8" type="ORF">V22_38230</name>
</gene>
<dbReference type="InterPro" id="IPR001478">
    <property type="entry name" value="PDZ"/>
</dbReference>
<dbReference type="Pfam" id="PF17820">
    <property type="entry name" value="PDZ_6"/>
    <property type="match status" value="1"/>
</dbReference>
<dbReference type="SMART" id="SM00245">
    <property type="entry name" value="TSPc"/>
    <property type="match status" value="1"/>
</dbReference>
<evidence type="ECO:0000256" key="5">
    <source>
        <dbReference type="RuleBase" id="RU004404"/>
    </source>
</evidence>
<keyword evidence="3 5" id="KW-0378">Hydrolase</keyword>
<evidence type="ECO:0000313" key="8">
    <source>
        <dbReference type="EMBL" id="QDT66553.1"/>
    </source>
</evidence>
<dbReference type="Gene3D" id="3.90.226.10">
    <property type="entry name" value="2-enoyl-CoA Hydratase, Chain A, domain 1"/>
    <property type="match status" value="1"/>
</dbReference>
<comment type="similarity">
    <text evidence="1 5">Belongs to the peptidase S41A family.</text>
</comment>
<dbReference type="SMART" id="SM00228">
    <property type="entry name" value="PDZ"/>
    <property type="match status" value="1"/>
</dbReference>
<dbReference type="InterPro" id="IPR036034">
    <property type="entry name" value="PDZ_sf"/>
</dbReference>
<keyword evidence="2 5" id="KW-0645">Protease</keyword>
<dbReference type="InterPro" id="IPR029045">
    <property type="entry name" value="ClpP/crotonase-like_dom_sf"/>
</dbReference>
<dbReference type="GO" id="GO:0006508">
    <property type="term" value="P:proteolysis"/>
    <property type="evidence" value="ECO:0007669"/>
    <property type="project" value="UniProtKB-KW"/>
</dbReference>
<dbReference type="GO" id="GO:0030288">
    <property type="term" value="C:outer membrane-bounded periplasmic space"/>
    <property type="evidence" value="ECO:0007669"/>
    <property type="project" value="TreeGrafter"/>
</dbReference>
<evidence type="ECO:0000256" key="6">
    <source>
        <dbReference type="SAM" id="SignalP"/>
    </source>
</evidence>
<dbReference type="CDD" id="cd06782">
    <property type="entry name" value="cpPDZ_CPP-like"/>
    <property type="match status" value="1"/>
</dbReference>
<dbReference type="InterPro" id="IPR005151">
    <property type="entry name" value="Tail-specific_protease"/>
</dbReference>
<proteinExistence type="inferred from homology"/>
<dbReference type="OrthoDB" id="9812068at2"/>
<dbReference type="Proteomes" id="UP000319976">
    <property type="component" value="Chromosome"/>
</dbReference>
<accession>A0A517TDV2</accession>
<dbReference type="Gene3D" id="3.30.750.44">
    <property type="match status" value="1"/>
</dbReference>
<evidence type="ECO:0000256" key="1">
    <source>
        <dbReference type="ARBA" id="ARBA00009179"/>
    </source>
</evidence>
<feature type="signal peptide" evidence="6">
    <location>
        <begin position="1"/>
        <end position="30"/>
    </location>
</feature>
<dbReference type="GO" id="GO:0004175">
    <property type="term" value="F:endopeptidase activity"/>
    <property type="evidence" value="ECO:0007669"/>
    <property type="project" value="TreeGrafter"/>
</dbReference>
<dbReference type="InterPro" id="IPR041489">
    <property type="entry name" value="PDZ_6"/>
</dbReference>
<evidence type="ECO:0000256" key="2">
    <source>
        <dbReference type="ARBA" id="ARBA00022670"/>
    </source>
</evidence>
<evidence type="ECO:0000259" key="7">
    <source>
        <dbReference type="PROSITE" id="PS50106"/>
    </source>
</evidence>
<dbReference type="AlphaFoldDB" id="A0A517TDV2"/>